<name>A0A920CCB0_9BACL</name>
<dbReference type="RefSeq" id="WP_212958811.1">
    <property type="nucleotide sequence ID" value="NZ_BORQ01000009.1"/>
</dbReference>
<evidence type="ECO:0000313" key="1">
    <source>
        <dbReference type="EMBL" id="GIO34360.1"/>
    </source>
</evidence>
<dbReference type="Proteomes" id="UP000679779">
    <property type="component" value="Unassembled WGS sequence"/>
</dbReference>
<sequence length="72" mass="8345">MSEKRQVSIVFEKDQFIKILTEDPEALLADIYSKETGWVKHEDIILNRSHIRYAGIVQPAQPKAIRQKPRGL</sequence>
<protein>
    <submittedName>
        <fullName evidence="1">Uncharacterized protein</fullName>
    </submittedName>
</protein>
<dbReference type="EMBL" id="BORQ01000009">
    <property type="protein sequence ID" value="GIO34360.1"/>
    <property type="molecule type" value="Genomic_DNA"/>
</dbReference>
<keyword evidence="2" id="KW-1185">Reference proteome</keyword>
<dbReference type="AlphaFoldDB" id="A0A920CCB0"/>
<evidence type="ECO:0000313" key="2">
    <source>
        <dbReference type="Proteomes" id="UP000679779"/>
    </source>
</evidence>
<reference evidence="1" key="1">
    <citation type="submission" date="2021-03" db="EMBL/GenBank/DDBJ databases">
        <title>Antimicrobial resistance genes in bacteria isolated from Japanese honey, and their potential for conferring macrolide and lincosamide resistance in the American foulbrood pathogen Paenibacillus larvae.</title>
        <authorList>
            <person name="Okamoto M."/>
            <person name="Kumagai M."/>
            <person name="Kanamori H."/>
            <person name="Takamatsu D."/>
        </authorList>
    </citation>
    <scope>NUCLEOTIDE SEQUENCE</scope>
    <source>
        <strain evidence="1">J2TS6</strain>
    </source>
</reference>
<organism evidence="1 2">
    <name type="scientific">Paenibacillus albilobatus</name>
    <dbReference type="NCBI Taxonomy" id="2716884"/>
    <lineage>
        <taxon>Bacteria</taxon>
        <taxon>Bacillati</taxon>
        <taxon>Bacillota</taxon>
        <taxon>Bacilli</taxon>
        <taxon>Bacillales</taxon>
        <taxon>Paenibacillaceae</taxon>
        <taxon>Paenibacillus</taxon>
    </lineage>
</organism>
<comment type="caution">
    <text evidence="1">The sequence shown here is derived from an EMBL/GenBank/DDBJ whole genome shotgun (WGS) entry which is preliminary data.</text>
</comment>
<proteinExistence type="predicted"/>
<accession>A0A920CCB0</accession>
<gene>
    <name evidence="1" type="ORF">J2TS6_55010</name>
</gene>